<dbReference type="EMBL" id="JXAK01000024">
    <property type="protein sequence ID" value="KIL40244.1"/>
    <property type="molecule type" value="Genomic_DNA"/>
</dbReference>
<comment type="caution">
    <text evidence="1">The sequence shown here is derived from an EMBL/GenBank/DDBJ whole genome shotgun (WGS) entry which is preliminary data.</text>
</comment>
<dbReference type="RefSeq" id="WP_041048319.1">
    <property type="nucleotide sequence ID" value="NZ_JXAK01000024.1"/>
</dbReference>
<gene>
    <name evidence="1" type="ORF">SD70_14920</name>
</gene>
<accession>A0ABR5AGS1</accession>
<name>A0ABR5AGS1_9BACL</name>
<dbReference type="Proteomes" id="UP000031967">
    <property type="component" value="Unassembled WGS sequence"/>
</dbReference>
<organism evidence="1 2">
    <name type="scientific">Gordoniibacillus kamchatkensis</name>
    <dbReference type="NCBI Taxonomy" id="1590651"/>
    <lineage>
        <taxon>Bacteria</taxon>
        <taxon>Bacillati</taxon>
        <taxon>Bacillota</taxon>
        <taxon>Bacilli</taxon>
        <taxon>Bacillales</taxon>
        <taxon>Paenibacillaceae</taxon>
        <taxon>Gordoniibacillus</taxon>
    </lineage>
</organism>
<protein>
    <submittedName>
        <fullName evidence="1">Uncharacterized protein</fullName>
    </submittedName>
</protein>
<evidence type="ECO:0000313" key="1">
    <source>
        <dbReference type="EMBL" id="KIL40244.1"/>
    </source>
</evidence>
<proteinExistence type="predicted"/>
<keyword evidence="2" id="KW-1185">Reference proteome</keyword>
<reference evidence="1 2" key="1">
    <citation type="submission" date="2014-12" db="EMBL/GenBank/DDBJ databases">
        <title>Draft genome sequence of Paenibacillus kamchatkensis strain B-2647.</title>
        <authorList>
            <person name="Karlyshev A.V."/>
            <person name="Kudryashova E.B."/>
        </authorList>
    </citation>
    <scope>NUCLEOTIDE SEQUENCE [LARGE SCALE GENOMIC DNA]</scope>
    <source>
        <strain evidence="1 2">VKM B-2647</strain>
    </source>
</reference>
<sequence>MGQRANLVIVHQDRYDLYYNHWCANTLPRELFWGPQHAISFVEAQSKIDETGWLDDIWAEGGVVIDAEKKLLLFFGGEEELWSIPYRRIFLRLMQKVWGDWELQWANEGIVDIAGYVGVPREVVLSRKDDDLAGISLAPPEEKGWVDTIVSITFDDEETLIFPLYGGIEGFLLHGPKLLQSCNRSFGYKEFHIGDWIGDFPSSGVHLDFNNKQIDIWHADTFSNIIQRMKELWPDWEILEHNDQYEVQIQKTAGRLHFQDINPNEILVEITSSLLRAPINPLDTLSSLVKKLQQDGKEVSVSEYALMHGTTNLLEEIRKNIIQYAISALEIDRN</sequence>
<evidence type="ECO:0000313" key="2">
    <source>
        <dbReference type="Proteomes" id="UP000031967"/>
    </source>
</evidence>